<dbReference type="InterPro" id="IPR013320">
    <property type="entry name" value="ConA-like_dom_sf"/>
</dbReference>
<dbReference type="GO" id="GO:0050806">
    <property type="term" value="P:positive regulation of synaptic transmission"/>
    <property type="evidence" value="ECO:0007669"/>
    <property type="project" value="TreeGrafter"/>
</dbReference>
<keyword evidence="8 15" id="KW-0472">Membrane</keyword>
<protein>
    <submittedName>
        <fullName evidence="17">Cadherin domain-containing protein</fullName>
    </submittedName>
</protein>
<accession>A0AAD4R9V9</accession>
<dbReference type="PANTHER" id="PTHR14139">
    <property type="entry name" value="CALSYNTENIN"/>
    <property type="match status" value="1"/>
</dbReference>
<evidence type="ECO:0000256" key="12">
    <source>
        <dbReference type="ARBA" id="ARBA00046288"/>
    </source>
</evidence>
<sequence>MAASGHYLRSVFCIILACGAFGNRYKHFHRAPIINLNGAEELIGSIREDERTVTLSPQLRVLPETGPICRYDLTSLDGSSKELPFESEVLNKSEGTVQIKLRNGASIDCSKAEWRVQVTALRCADDNARSEPVTLKISVKDTNNHAPQFEAPWYTFEVDEGKVTDIARIFATDADCGHPYGKICRYEITNTLDGNPFEIDDQGVLSTTKPLNHSQADSHILTVVAHDCGMLRSKSTLITVHVRPKCVDGVKTDSKESVRFAPGSGGARLFGPDTDVVMCQREDICTVQNVEAQVDLHLKSITQVDIGIAKECGLQADTLDLLPQTTDPPKETKTSLAEDEDDDELDERIAGDDEQKYLFNGKSNAVIISPNVIKRVIPEAFTLSFVMKHKGDAKDSVKQNLLCETDDFGMNRHHFGVYIRHCKLELLLRREAEGSPAEFRAAEWRWSSPSICDGQWHSYAIIFTDLDNVTLLLDGERFTENERNPEILDDWPLHQTTGHKTKLVVGACWHGRNQAMVQFFNGHLSSMFLLPGAVEPETTIQCLHKHSERLNIHAIDSLIPGEGIIFDKQQTQLTLKAKSLQNLTSLLKEVEFVAGRRNDGSALKVHSVRPGSRSVSVTTRVTCLDNRTIPLGSFQSTVNVIKPDIPHLSISGQNVVSTERRNIKTGVLMLPNIQITVTQNIDGIESDVTPKYSLDWCKVHLKPSRDMDLEYFSSPASLMSALNVDFEHDKQGIMLKGEDSVKNYADVLSKIHYFNSRPEVYNKRLYSVHCSMQGGKVISNEFSVTMTIVDDSIEEAIERLSSLSKKVDSVVVDDDDIMKLEKHFEPSFDQLGANRLQNILEMDLPRPKALLSHHGYEVGGQGAVAGGAVAIVVVICIGFLLVLLVIGVLKLRDHSLPRRRRSRKPTAEGMEWDNDGMNITVNPLENVNKSQQPDMFSEDESVDDEESCHEEDDLTEDDDEDAEVVLPHNGSSQKNGLEWDDEHDDGPLTHSQHSYRV</sequence>
<dbReference type="EMBL" id="JAKKPZ010000006">
    <property type="protein sequence ID" value="KAI1720131.1"/>
    <property type="molecule type" value="Genomic_DNA"/>
</dbReference>
<dbReference type="AlphaFoldDB" id="A0AAD4R9V9"/>
<evidence type="ECO:0000256" key="13">
    <source>
        <dbReference type="PROSITE-ProRule" id="PRU00043"/>
    </source>
</evidence>
<evidence type="ECO:0000313" key="18">
    <source>
        <dbReference type="Proteomes" id="UP001201812"/>
    </source>
</evidence>
<evidence type="ECO:0000256" key="15">
    <source>
        <dbReference type="SAM" id="Phobius"/>
    </source>
</evidence>
<feature type="region of interest" description="Disordered" evidence="14">
    <location>
        <begin position="320"/>
        <end position="345"/>
    </location>
</feature>
<comment type="subcellular location">
    <subcellularLocation>
        <location evidence="12">Endomembrane system</location>
        <topology evidence="12">Single-pass type I membrane protein</topology>
    </subcellularLocation>
    <subcellularLocation>
        <location evidence="10">Synapse</location>
    </subcellularLocation>
</comment>
<dbReference type="SMART" id="SM00112">
    <property type="entry name" value="CA"/>
    <property type="match status" value="1"/>
</dbReference>
<evidence type="ECO:0000256" key="3">
    <source>
        <dbReference type="ARBA" id="ARBA00022737"/>
    </source>
</evidence>
<feature type="region of interest" description="Disordered" evidence="14">
    <location>
        <begin position="897"/>
        <end position="997"/>
    </location>
</feature>
<dbReference type="Pfam" id="PF00028">
    <property type="entry name" value="Cadherin"/>
    <property type="match status" value="1"/>
</dbReference>
<keyword evidence="6 15" id="KW-1133">Transmembrane helix</keyword>
<evidence type="ECO:0000256" key="10">
    <source>
        <dbReference type="ARBA" id="ARBA00034103"/>
    </source>
</evidence>
<comment type="similarity">
    <text evidence="11">Belongs to the calsyntenin family.</text>
</comment>
<evidence type="ECO:0000256" key="11">
    <source>
        <dbReference type="ARBA" id="ARBA00035015"/>
    </source>
</evidence>
<dbReference type="Gene3D" id="2.60.120.200">
    <property type="match status" value="1"/>
</dbReference>
<feature type="transmembrane region" description="Helical" evidence="15">
    <location>
        <begin position="868"/>
        <end position="891"/>
    </location>
</feature>
<evidence type="ECO:0000256" key="14">
    <source>
        <dbReference type="SAM" id="MobiDB-lite"/>
    </source>
</evidence>
<keyword evidence="18" id="KW-1185">Reference proteome</keyword>
<evidence type="ECO:0000256" key="7">
    <source>
        <dbReference type="ARBA" id="ARBA00023018"/>
    </source>
</evidence>
<reference evidence="17" key="1">
    <citation type="submission" date="2022-01" db="EMBL/GenBank/DDBJ databases">
        <title>Genome Sequence Resource for Two Populations of Ditylenchus destructor, the Migratory Endoparasitic Phytonematode.</title>
        <authorList>
            <person name="Zhang H."/>
            <person name="Lin R."/>
            <person name="Xie B."/>
        </authorList>
    </citation>
    <scope>NUCLEOTIDE SEQUENCE</scope>
    <source>
        <strain evidence="17">BazhouSP</strain>
    </source>
</reference>
<evidence type="ECO:0000313" key="17">
    <source>
        <dbReference type="EMBL" id="KAI1720131.1"/>
    </source>
</evidence>
<keyword evidence="7" id="KW-0770">Synapse</keyword>
<dbReference type="InterPro" id="IPR045588">
    <property type="entry name" value="CLSTN_C"/>
</dbReference>
<keyword evidence="3" id="KW-0677">Repeat</keyword>
<evidence type="ECO:0000256" key="1">
    <source>
        <dbReference type="ARBA" id="ARBA00022692"/>
    </source>
</evidence>
<feature type="compositionally biased region" description="Acidic residues" evidence="14">
    <location>
        <begin position="936"/>
        <end position="963"/>
    </location>
</feature>
<dbReference type="GO" id="GO:0051965">
    <property type="term" value="P:positive regulation of synapse assembly"/>
    <property type="evidence" value="ECO:0007669"/>
    <property type="project" value="TreeGrafter"/>
</dbReference>
<keyword evidence="9" id="KW-0325">Glycoprotein</keyword>
<keyword evidence="1 15" id="KW-0812">Transmembrane</keyword>
<comment type="caution">
    <text evidence="17">The sequence shown here is derived from an EMBL/GenBank/DDBJ whole genome shotgun (WGS) entry which is preliminary data.</text>
</comment>
<evidence type="ECO:0000256" key="2">
    <source>
        <dbReference type="ARBA" id="ARBA00022729"/>
    </source>
</evidence>
<feature type="domain" description="Cadherin" evidence="16">
    <location>
        <begin position="150"/>
        <end position="243"/>
    </location>
</feature>
<dbReference type="InterPro" id="IPR015919">
    <property type="entry name" value="Cadherin-like_sf"/>
</dbReference>
<dbReference type="PROSITE" id="PS50268">
    <property type="entry name" value="CADHERIN_2"/>
    <property type="match status" value="1"/>
</dbReference>
<feature type="compositionally biased region" description="Polar residues" evidence="14">
    <location>
        <begin position="917"/>
        <end position="933"/>
    </location>
</feature>
<keyword evidence="2" id="KW-0732">Signal</keyword>
<keyword evidence="5" id="KW-0130">Cell adhesion</keyword>
<dbReference type="Pfam" id="PF19699">
    <property type="entry name" value="CLSTN_C"/>
    <property type="match status" value="2"/>
</dbReference>
<dbReference type="Proteomes" id="UP001201812">
    <property type="component" value="Unassembled WGS sequence"/>
</dbReference>
<dbReference type="SUPFAM" id="SSF49899">
    <property type="entry name" value="Concanavalin A-like lectins/glucanases"/>
    <property type="match status" value="1"/>
</dbReference>
<evidence type="ECO:0000256" key="4">
    <source>
        <dbReference type="ARBA" id="ARBA00022837"/>
    </source>
</evidence>
<organism evidence="17 18">
    <name type="scientific">Ditylenchus destructor</name>
    <dbReference type="NCBI Taxonomy" id="166010"/>
    <lineage>
        <taxon>Eukaryota</taxon>
        <taxon>Metazoa</taxon>
        <taxon>Ecdysozoa</taxon>
        <taxon>Nematoda</taxon>
        <taxon>Chromadorea</taxon>
        <taxon>Rhabditida</taxon>
        <taxon>Tylenchina</taxon>
        <taxon>Tylenchomorpha</taxon>
        <taxon>Sphaerularioidea</taxon>
        <taxon>Anguinidae</taxon>
        <taxon>Anguininae</taxon>
        <taxon>Ditylenchus</taxon>
    </lineage>
</organism>
<keyword evidence="4 13" id="KW-0106">Calcium</keyword>
<gene>
    <name evidence="17" type="ORF">DdX_05505</name>
</gene>
<dbReference type="GO" id="GO:0007156">
    <property type="term" value="P:homophilic cell adhesion via plasma membrane adhesion molecules"/>
    <property type="evidence" value="ECO:0007669"/>
    <property type="project" value="InterPro"/>
</dbReference>
<dbReference type="SUPFAM" id="SSF49313">
    <property type="entry name" value="Cadherin-like"/>
    <property type="match status" value="1"/>
</dbReference>
<evidence type="ECO:0000256" key="5">
    <source>
        <dbReference type="ARBA" id="ARBA00022889"/>
    </source>
</evidence>
<evidence type="ECO:0000256" key="9">
    <source>
        <dbReference type="ARBA" id="ARBA00023180"/>
    </source>
</evidence>
<evidence type="ECO:0000256" key="8">
    <source>
        <dbReference type="ARBA" id="ARBA00023136"/>
    </source>
</evidence>
<proteinExistence type="inferred from homology"/>
<dbReference type="CDD" id="cd11304">
    <property type="entry name" value="Cadherin_repeat"/>
    <property type="match status" value="1"/>
</dbReference>
<evidence type="ECO:0000256" key="6">
    <source>
        <dbReference type="ARBA" id="ARBA00022989"/>
    </source>
</evidence>
<dbReference type="PRINTS" id="PR00205">
    <property type="entry name" value="CADHERIN"/>
</dbReference>
<dbReference type="GO" id="GO:0012505">
    <property type="term" value="C:endomembrane system"/>
    <property type="evidence" value="ECO:0007669"/>
    <property type="project" value="UniProtKB-SubCell"/>
</dbReference>
<name>A0AAD4R9V9_9BILA</name>
<dbReference type="GO" id="GO:0045211">
    <property type="term" value="C:postsynaptic membrane"/>
    <property type="evidence" value="ECO:0007669"/>
    <property type="project" value="TreeGrafter"/>
</dbReference>
<evidence type="ECO:0000259" key="16">
    <source>
        <dbReference type="PROSITE" id="PS50268"/>
    </source>
</evidence>
<dbReference type="GO" id="GO:0009986">
    <property type="term" value="C:cell surface"/>
    <property type="evidence" value="ECO:0007669"/>
    <property type="project" value="TreeGrafter"/>
</dbReference>
<dbReference type="GO" id="GO:0005509">
    <property type="term" value="F:calcium ion binding"/>
    <property type="evidence" value="ECO:0007669"/>
    <property type="project" value="UniProtKB-UniRule"/>
</dbReference>
<dbReference type="Gene3D" id="2.60.40.60">
    <property type="entry name" value="Cadherins"/>
    <property type="match status" value="1"/>
</dbReference>
<dbReference type="InterPro" id="IPR002126">
    <property type="entry name" value="Cadherin-like_dom"/>
</dbReference>
<dbReference type="PANTHER" id="PTHR14139:SF2">
    <property type="entry name" value="CALSYNTENIN-1"/>
    <property type="match status" value="1"/>
</dbReference>